<dbReference type="Pfam" id="PF22725">
    <property type="entry name" value="GFO_IDH_MocA_C3"/>
    <property type="match status" value="1"/>
</dbReference>
<keyword evidence="4" id="KW-1185">Reference proteome</keyword>
<name>A0A6I6D2C9_9GAMM</name>
<dbReference type="KEGG" id="ghl:GM160_03615"/>
<dbReference type="PANTHER" id="PTHR43708">
    <property type="entry name" value="CONSERVED EXPRESSED OXIDOREDUCTASE (EUROFUNG)"/>
    <property type="match status" value="1"/>
</dbReference>
<accession>A0A6I6D2C9</accession>
<dbReference type="GO" id="GO:0000166">
    <property type="term" value="F:nucleotide binding"/>
    <property type="evidence" value="ECO:0007669"/>
    <property type="project" value="InterPro"/>
</dbReference>
<dbReference type="InterPro" id="IPR036291">
    <property type="entry name" value="NAD(P)-bd_dom_sf"/>
</dbReference>
<dbReference type="Gene3D" id="3.40.50.720">
    <property type="entry name" value="NAD(P)-binding Rossmann-like Domain"/>
    <property type="match status" value="1"/>
</dbReference>
<dbReference type="PANTHER" id="PTHR43708:SF3">
    <property type="entry name" value="OXIDOREDUCTASE"/>
    <property type="match status" value="1"/>
</dbReference>
<proteinExistence type="predicted"/>
<dbReference type="Pfam" id="PF01408">
    <property type="entry name" value="GFO_IDH_MocA"/>
    <property type="match status" value="1"/>
</dbReference>
<dbReference type="EMBL" id="CP046415">
    <property type="protein sequence ID" value="QGT78053.1"/>
    <property type="molecule type" value="Genomic_DNA"/>
</dbReference>
<dbReference type="Proteomes" id="UP000427716">
    <property type="component" value="Chromosome"/>
</dbReference>
<dbReference type="InterPro" id="IPR051317">
    <property type="entry name" value="Gfo/Idh/MocA_oxidoreduct"/>
</dbReference>
<dbReference type="AlphaFoldDB" id="A0A6I6D2C9"/>
<evidence type="ECO:0000313" key="3">
    <source>
        <dbReference type="EMBL" id="QGT78053.1"/>
    </source>
</evidence>
<dbReference type="InterPro" id="IPR055170">
    <property type="entry name" value="GFO_IDH_MocA-like_dom"/>
</dbReference>
<organism evidence="3 4">
    <name type="scientific">Guyparkeria halophila</name>
    <dbReference type="NCBI Taxonomy" id="47960"/>
    <lineage>
        <taxon>Bacteria</taxon>
        <taxon>Pseudomonadati</taxon>
        <taxon>Pseudomonadota</taxon>
        <taxon>Gammaproteobacteria</taxon>
        <taxon>Chromatiales</taxon>
        <taxon>Thioalkalibacteraceae</taxon>
        <taxon>Guyparkeria</taxon>
    </lineage>
</organism>
<dbReference type="InterPro" id="IPR000683">
    <property type="entry name" value="Gfo/Idh/MocA-like_OxRdtase_N"/>
</dbReference>
<dbReference type="SUPFAM" id="SSF55347">
    <property type="entry name" value="Glyceraldehyde-3-phosphate dehydrogenase-like, C-terminal domain"/>
    <property type="match status" value="1"/>
</dbReference>
<evidence type="ECO:0000259" key="1">
    <source>
        <dbReference type="Pfam" id="PF01408"/>
    </source>
</evidence>
<gene>
    <name evidence="3" type="ORF">GM160_03615</name>
</gene>
<dbReference type="Gene3D" id="3.30.360.10">
    <property type="entry name" value="Dihydrodipicolinate Reductase, domain 2"/>
    <property type="match status" value="1"/>
</dbReference>
<protein>
    <submittedName>
        <fullName evidence="3">Gfo/Idh/MocA family oxidoreductase</fullName>
    </submittedName>
</protein>
<sequence>MSEAEKTRPRLSLGFIGGGINSAVGKVHYGASRLDGRWRLDAGAFSTDAARSHQTAEQWHVAPERSYADWREFLAAERDRLDAVAVLTPTPLHVDMVIECLKAGLPVICEKSLTRSCEEIDRIRAAHDPGKDFLAVTYNYSGYPMVRELRERIAAGELGEIEQIHLEMPQEGFVRPPDIAGRAAPPQAWRLEDDEVPTVCLDLGVHLHHLASFLLGTRPEEVMADFGTYSPYRQIVDYVSLWARYPNNVRCSMWFTKTAVGRRNGMKVRVFGSRGSAEWVQVDPDELRLDSVDGNRCILDRGGSGHVIRDPRYNRMKAGHPAGFVEAFANLYVDLADAVLAHRKDGAQQPHPYVHGLDEAEAGIRFFAAAGQSSRSGRWVRLDDFRAETAQRG</sequence>
<evidence type="ECO:0000313" key="4">
    <source>
        <dbReference type="Proteomes" id="UP000427716"/>
    </source>
</evidence>
<evidence type="ECO:0000259" key="2">
    <source>
        <dbReference type="Pfam" id="PF22725"/>
    </source>
</evidence>
<feature type="domain" description="Gfo/Idh/MocA-like oxidoreductase N-terminal" evidence="1">
    <location>
        <begin position="14"/>
        <end position="127"/>
    </location>
</feature>
<feature type="domain" description="GFO/IDH/MocA-like oxidoreductase" evidence="2">
    <location>
        <begin position="146"/>
        <end position="278"/>
    </location>
</feature>
<dbReference type="RefSeq" id="WP_156573273.1">
    <property type="nucleotide sequence ID" value="NZ_CP046415.1"/>
</dbReference>
<reference evidence="3 4" key="1">
    <citation type="submission" date="2019-11" db="EMBL/GenBank/DDBJ databases">
        <authorList>
            <person name="Zhang J."/>
            <person name="Sun C."/>
        </authorList>
    </citation>
    <scope>NUCLEOTIDE SEQUENCE [LARGE SCALE GENOMIC DNA]</scope>
    <source>
        <strain evidence="4">sp2</strain>
    </source>
</reference>
<dbReference type="SUPFAM" id="SSF51735">
    <property type="entry name" value="NAD(P)-binding Rossmann-fold domains"/>
    <property type="match status" value="1"/>
</dbReference>